<dbReference type="Gene3D" id="1.10.510.10">
    <property type="entry name" value="Transferase(Phosphotransferase) domain 1"/>
    <property type="match status" value="1"/>
</dbReference>
<sequence>MSRYTIADCYEVFLDQPLKDFENESVRAYVCRDNRQPELPLVCLKACVFPQPRMQLLEKFHSLSRAMPSVPFMNLQYYGNDYLSSAKDSKSIILIYQRPKGGRLVQNLGEKFTPWSEEEVIDKLIKPVYEVVNALQYKGLTHQSISPLNMYISSDEKMQRVKIGDCLAVPAGLYQHPFFEPLNYAMTEPIGKGEATPTNDLFALGASVAYMLNGGFPAQMDLSKIMAQRLDHGTLALYLPRGLQNGRLYELLRGLLHDNEEHRWAIHEVGQWLTSGRQASPMSHPPRRASRPLSFNGKDDIYTINSLFVEMYNSPMNALEMIHKNELSMWLKNGLSDNHRIHQLDDLNTVLGSEASGAERLMGVFQILIPGTPFFWQGKFYTPNGLGIAFADAVFRNDNVESLSLLLSSSILPYYLNTDSPADTSNNDDSHSSNQNKAMLSAKSFINYPGVGGGVERAMYYMCPSLPCLSPIIRNHNVISITELLYALDDVGRRSNKPELPLDNHIISYIFSKESALKQSILQNLSSPSKHKKIRGALRLFAELQTKNRIKTLTGLCKWFGDLSESVIDGFKNIKYQEILRKKLQASIDSGDLSGLIKLLDNKKAIEMDANGLKAATSEVRHIEKTVKAIIHLSDMPNHYSERIGQNNAMMIAAALSFAVSGIYIFIKATL</sequence>
<dbReference type="OrthoDB" id="7166208at2"/>
<dbReference type="InterPro" id="IPR000719">
    <property type="entry name" value="Prot_kinase_dom"/>
</dbReference>
<dbReference type="PROSITE" id="PS50011">
    <property type="entry name" value="PROTEIN_KINASE_DOM"/>
    <property type="match status" value="1"/>
</dbReference>
<keyword evidence="1" id="KW-1133">Transmembrane helix</keyword>
<dbReference type="STRING" id="91604.ID47_02635"/>
<dbReference type="AlphaFoldDB" id="A0A077AW40"/>
<dbReference type="GO" id="GO:0004672">
    <property type="term" value="F:protein kinase activity"/>
    <property type="evidence" value="ECO:0007669"/>
    <property type="project" value="InterPro"/>
</dbReference>
<feature type="transmembrane region" description="Helical" evidence="1">
    <location>
        <begin position="649"/>
        <end position="667"/>
    </location>
</feature>
<dbReference type="GO" id="GO:0005524">
    <property type="term" value="F:ATP binding"/>
    <property type="evidence" value="ECO:0007669"/>
    <property type="project" value="InterPro"/>
</dbReference>
<organism evidence="3 4">
    <name type="scientific">Candidatus Odyssella acanthamoebae</name>
    <dbReference type="NCBI Taxonomy" id="91604"/>
    <lineage>
        <taxon>Bacteria</taxon>
        <taxon>Pseudomonadati</taxon>
        <taxon>Pseudomonadota</taxon>
        <taxon>Alphaproteobacteria</taxon>
        <taxon>Holosporales</taxon>
        <taxon>Candidatus Paracaedibacteraceae</taxon>
        <taxon>Candidatus Odyssella</taxon>
    </lineage>
</organism>
<accession>A0A077AW40</accession>
<reference evidence="3 4" key="1">
    <citation type="submission" date="2014-07" db="EMBL/GenBank/DDBJ databases">
        <title>Comparative genomic insights into amoeba endosymbionts belonging to the families of Holosporaceae and Candidatus Midichloriaceae within Rickettsiales.</title>
        <authorList>
            <person name="Wang Z."/>
            <person name="Wu M."/>
        </authorList>
    </citation>
    <scope>NUCLEOTIDE SEQUENCE [LARGE SCALE GENOMIC DNA]</scope>
    <source>
        <strain evidence="3">PRA3</strain>
    </source>
</reference>
<dbReference type="KEGG" id="paca:ID47_02635"/>
<evidence type="ECO:0000313" key="3">
    <source>
        <dbReference type="EMBL" id="AIK95868.1"/>
    </source>
</evidence>
<dbReference type="Proteomes" id="UP000028926">
    <property type="component" value="Chromosome"/>
</dbReference>
<dbReference type="HOGENOM" id="CLU_404840_0_0_5"/>
<protein>
    <recommendedName>
        <fullName evidence="2">Protein kinase domain-containing protein</fullName>
    </recommendedName>
</protein>
<dbReference type="RefSeq" id="WP_038463467.1">
    <property type="nucleotide sequence ID" value="NZ_CP008941.1"/>
</dbReference>
<name>A0A077AW40_9PROT</name>
<keyword evidence="1" id="KW-0812">Transmembrane</keyword>
<dbReference type="EMBL" id="CP008941">
    <property type="protein sequence ID" value="AIK95868.1"/>
    <property type="molecule type" value="Genomic_DNA"/>
</dbReference>
<dbReference type="SUPFAM" id="SSF56112">
    <property type="entry name" value="Protein kinase-like (PK-like)"/>
    <property type="match status" value="1"/>
</dbReference>
<evidence type="ECO:0000256" key="1">
    <source>
        <dbReference type="SAM" id="Phobius"/>
    </source>
</evidence>
<proteinExistence type="predicted"/>
<dbReference type="InterPro" id="IPR011009">
    <property type="entry name" value="Kinase-like_dom_sf"/>
</dbReference>
<gene>
    <name evidence="3" type="ORF">ID47_02635</name>
</gene>
<evidence type="ECO:0000313" key="4">
    <source>
        <dbReference type="Proteomes" id="UP000028926"/>
    </source>
</evidence>
<dbReference type="eggNOG" id="COG0515">
    <property type="taxonomic scope" value="Bacteria"/>
</dbReference>
<keyword evidence="4" id="KW-1185">Reference proteome</keyword>
<dbReference type="Pfam" id="PF00069">
    <property type="entry name" value="Pkinase"/>
    <property type="match status" value="1"/>
</dbReference>
<keyword evidence="1" id="KW-0472">Membrane</keyword>
<evidence type="ECO:0000259" key="2">
    <source>
        <dbReference type="PROSITE" id="PS50011"/>
    </source>
</evidence>
<feature type="domain" description="Protein kinase" evidence="2">
    <location>
        <begin position="1"/>
        <end position="273"/>
    </location>
</feature>